<dbReference type="PRINTS" id="PR00988">
    <property type="entry name" value="URIDINKINASE"/>
</dbReference>
<dbReference type="SUPFAM" id="SSF52540">
    <property type="entry name" value="P-loop containing nucleoside triphosphate hydrolases"/>
    <property type="match status" value="1"/>
</dbReference>
<dbReference type="PANTHER" id="PTHR10285">
    <property type="entry name" value="URIDINE KINASE"/>
    <property type="match status" value="1"/>
</dbReference>
<reference evidence="3" key="1">
    <citation type="submission" date="2019-03" db="EMBL/GenBank/DDBJ databases">
        <title>Snf2 controls pulcherriminic acid biosynthesis and connects pigmentation and antifungal activity of the yeast Metschnikowia pulcherrima.</title>
        <authorList>
            <person name="Gore-Lloyd D."/>
            <person name="Sumann I."/>
            <person name="Brachmann A.O."/>
            <person name="Schneeberger K."/>
            <person name="Ortiz-Merino R.A."/>
            <person name="Moreno-Beltran M."/>
            <person name="Schlaefli M."/>
            <person name="Kirner P."/>
            <person name="Santos Kron A."/>
            <person name="Wolfe K.H."/>
            <person name="Piel J."/>
            <person name="Ahrens C.H."/>
            <person name="Henk D."/>
            <person name="Freimoser F.M."/>
        </authorList>
    </citation>
    <scope>NUCLEOTIDE SEQUENCE [LARGE SCALE GENOMIC DNA]</scope>
    <source>
        <strain evidence="3">APC 1.2</strain>
    </source>
</reference>
<feature type="domain" description="Phosphoribulokinase/uridine kinase" evidence="1">
    <location>
        <begin position="10"/>
        <end position="190"/>
    </location>
</feature>
<dbReference type="GO" id="GO:0016301">
    <property type="term" value="F:kinase activity"/>
    <property type="evidence" value="ECO:0007669"/>
    <property type="project" value="UniProtKB-KW"/>
</dbReference>
<sequence>MGRNSIVLLIGGGHAAGKATAAYSIKKELQALPEYTASQLEIEVIDMKTYMDPTVQTTLTFAANAAITVGDKVEFTLKPSRFDFQALKSHLHARMAPSEATPQKLLIVHGLYALYDKELCDMSLFKVYIDSDADTRLVRWIRRDVLPAEGKAASLESVINLYLHGAKQEMADYIFQTKERADVIMPRGSEANGIALIVDGLVSSLGSDSVLERKPRNSLRPFANERLDGDKHKFYELN</sequence>
<organism evidence="2 3">
    <name type="scientific">Metschnikowia aff. pulcherrima</name>
    <dbReference type="NCBI Taxonomy" id="2163413"/>
    <lineage>
        <taxon>Eukaryota</taxon>
        <taxon>Fungi</taxon>
        <taxon>Dikarya</taxon>
        <taxon>Ascomycota</taxon>
        <taxon>Saccharomycotina</taxon>
        <taxon>Pichiomycetes</taxon>
        <taxon>Metschnikowiaceae</taxon>
        <taxon>Metschnikowia</taxon>
    </lineage>
</organism>
<evidence type="ECO:0000313" key="3">
    <source>
        <dbReference type="Proteomes" id="UP000292447"/>
    </source>
</evidence>
<dbReference type="InterPro" id="IPR027417">
    <property type="entry name" value="P-loop_NTPase"/>
</dbReference>
<keyword evidence="2" id="KW-0808">Transferase</keyword>
<dbReference type="InterPro" id="IPR006083">
    <property type="entry name" value="PRK/URK"/>
</dbReference>
<dbReference type="EMBL" id="CP034461">
    <property type="protein sequence ID" value="QBM90812.1"/>
    <property type="molecule type" value="Genomic_DNA"/>
</dbReference>
<dbReference type="Pfam" id="PF00485">
    <property type="entry name" value="PRK"/>
    <property type="match status" value="1"/>
</dbReference>
<name>A0A4P6XT95_9ASCO</name>
<dbReference type="Proteomes" id="UP000292447">
    <property type="component" value="Chromosome VI"/>
</dbReference>
<dbReference type="GO" id="GO:0005524">
    <property type="term" value="F:ATP binding"/>
    <property type="evidence" value="ECO:0007669"/>
    <property type="project" value="InterPro"/>
</dbReference>
<accession>A0A4P6XT95</accession>
<protein>
    <submittedName>
        <fullName evidence="2">Uridine kinase</fullName>
    </submittedName>
</protein>
<dbReference type="STRING" id="2163413.A0A4P6XT95"/>
<evidence type="ECO:0000313" key="2">
    <source>
        <dbReference type="EMBL" id="QBM90812.1"/>
    </source>
</evidence>
<dbReference type="AlphaFoldDB" id="A0A4P6XT95"/>
<evidence type="ECO:0000259" key="1">
    <source>
        <dbReference type="Pfam" id="PF00485"/>
    </source>
</evidence>
<proteinExistence type="predicted"/>
<keyword evidence="3" id="KW-1185">Reference proteome</keyword>
<gene>
    <name evidence="2" type="primary">MPUL0F04000</name>
    <name evidence="2" type="ORF">METSCH_F04000</name>
</gene>
<dbReference type="Gene3D" id="3.40.50.300">
    <property type="entry name" value="P-loop containing nucleotide triphosphate hydrolases"/>
    <property type="match status" value="1"/>
</dbReference>
<keyword evidence="2" id="KW-0418">Kinase</keyword>